<dbReference type="AlphaFoldDB" id="A0AAW2YM40"/>
<evidence type="ECO:0000313" key="1">
    <source>
        <dbReference type="EMBL" id="KAL0478021.1"/>
    </source>
</evidence>
<evidence type="ECO:0000313" key="2">
    <source>
        <dbReference type="Proteomes" id="UP001431209"/>
    </source>
</evidence>
<evidence type="ECO:0008006" key="3">
    <source>
        <dbReference type="Google" id="ProtNLM"/>
    </source>
</evidence>
<accession>A0AAW2YM40</accession>
<organism evidence="1 2">
    <name type="scientific">Acrasis kona</name>
    <dbReference type="NCBI Taxonomy" id="1008807"/>
    <lineage>
        <taxon>Eukaryota</taxon>
        <taxon>Discoba</taxon>
        <taxon>Heterolobosea</taxon>
        <taxon>Tetramitia</taxon>
        <taxon>Eutetramitia</taxon>
        <taxon>Acrasidae</taxon>
        <taxon>Acrasis</taxon>
    </lineage>
</organism>
<protein>
    <recommendedName>
        <fullName evidence="3">START domain-containing protein</fullName>
    </recommendedName>
</protein>
<comment type="caution">
    <text evidence="1">The sequence shown here is derived from an EMBL/GenBank/DDBJ whole genome shotgun (WGS) entry which is preliminary data.</text>
</comment>
<keyword evidence="2" id="KW-1185">Reference proteome</keyword>
<reference evidence="1 2" key="1">
    <citation type="submission" date="2024-03" db="EMBL/GenBank/DDBJ databases">
        <title>The Acrasis kona genome and developmental transcriptomes reveal deep origins of eukaryotic multicellular pathways.</title>
        <authorList>
            <person name="Sheikh S."/>
            <person name="Fu C.-J."/>
            <person name="Brown M.W."/>
            <person name="Baldauf S.L."/>
        </authorList>
    </citation>
    <scope>NUCLEOTIDE SEQUENCE [LARGE SCALE GENOMIC DNA]</scope>
    <source>
        <strain evidence="1 2">ATCC MYA-3509</strain>
    </source>
</reference>
<dbReference type="SUPFAM" id="SSF55961">
    <property type="entry name" value="Bet v1-like"/>
    <property type="match status" value="1"/>
</dbReference>
<name>A0AAW2YM40_9EUKA</name>
<dbReference type="Proteomes" id="UP001431209">
    <property type="component" value="Unassembled WGS sequence"/>
</dbReference>
<proteinExistence type="predicted"/>
<sequence>MREQVKAVIDSCKDAADGVPTTAFDSTCLNVMRELKNDGFSRYVETKRLSSSPTKSVPDNHIILNTSFDEKLITRKDILELKTLDLDSDLWYVAKHTYRKDISGNSVSSYIYEAAQQALDGRKFMLSKFTGVLPRSAQTALLAMIEVNNRSLWDTSFKSDKLIHFTKSTRKDEYTVSLSQYIFKVKTFLKLRESMRMGTLVLKESERKYMWVSKTTSAYGHDPTSKNCFVDFCSMMSVTPLSNSLCKYSFVNAYHLEDDDKEFHYVTVSRKLEKHMHEGLLQIVTKPTKNPTQDNRLFETLDVFAT</sequence>
<gene>
    <name evidence="1" type="ORF">AKO1_005373</name>
</gene>
<dbReference type="EMBL" id="JAOPGA020000288">
    <property type="protein sequence ID" value="KAL0478021.1"/>
    <property type="molecule type" value="Genomic_DNA"/>
</dbReference>